<dbReference type="Proteomes" id="UP000216001">
    <property type="component" value="Unassembled WGS sequence"/>
</dbReference>
<evidence type="ECO:0000313" key="1">
    <source>
        <dbReference type="EMBL" id="OZS72130.1"/>
    </source>
</evidence>
<dbReference type="AlphaFoldDB" id="A0A264VLD2"/>
<protein>
    <submittedName>
        <fullName evidence="1">Uncharacterized protein</fullName>
    </submittedName>
</protein>
<name>A0A264VLD2_PRORE</name>
<gene>
    <name evidence="1" type="ORF">CHI95_23460</name>
</gene>
<dbReference type="EMBL" id="NOWC01000045">
    <property type="protein sequence ID" value="OZS72130.1"/>
    <property type="molecule type" value="Genomic_DNA"/>
</dbReference>
<organism evidence="1 2">
    <name type="scientific">Providencia rettgeri</name>
    <dbReference type="NCBI Taxonomy" id="587"/>
    <lineage>
        <taxon>Bacteria</taxon>
        <taxon>Pseudomonadati</taxon>
        <taxon>Pseudomonadota</taxon>
        <taxon>Gammaproteobacteria</taxon>
        <taxon>Enterobacterales</taxon>
        <taxon>Morganellaceae</taxon>
        <taxon>Providencia</taxon>
    </lineage>
</organism>
<reference evidence="1 2" key="1">
    <citation type="submission" date="2017-07" db="EMBL/GenBank/DDBJ databases">
        <title>blaIMP-27 on transferable plasmids in Proteus mirabilis and Providencia rettgeri.</title>
        <authorList>
            <person name="Potter R."/>
        </authorList>
    </citation>
    <scope>NUCLEOTIDE SEQUENCE [LARGE SCALE GENOMIC DNA]</scope>
    <source>
        <strain evidence="1 2">PR1</strain>
    </source>
</reference>
<proteinExistence type="predicted"/>
<evidence type="ECO:0000313" key="2">
    <source>
        <dbReference type="Proteomes" id="UP000216001"/>
    </source>
</evidence>
<dbReference type="RefSeq" id="WP_094963164.1">
    <property type="nucleotide sequence ID" value="NZ_ABEXOA020000045.1"/>
</dbReference>
<sequence length="81" mass="9995">MSKRKKYLISYESLDGETQRFTWNHYVEDDIYADNLIIQLNLVNRDDDMIFRVDKYYNEANNKNYQEFTKKEKQRAKEQCQ</sequence>
<accession>A0A264VLD2</accession>
<comment type="caution">
    <text evidence="1">The sequence shown here is derived from an EMBL/GenBank/DDBJ whole genome shotgun (WGS) entry which is preliminary data.</text>
</comment>